<evidence type="ECO:0000313" key="1">
    <source>
        <dbReference type="EMBL" id="EKB51224.1"/>
    </source>
</evidence>
<dbReference type="OrthoDB" id="840023at2"/>
<dbReference type="AlphaFoldDB" id="K1M4U7"/>
<sequence length="127" mass="14450">MKLFATIFIGITLSILNDGSESKKTDLEAFRVVEKRTLFNGIYYSYEIKNVGETSIPANSYKVFFKVDGKVVSFDKATPEIQPGQVISYESQKVFYKKKKDTLDYSLEIKFHDADLGNNSLEGQSHF</sequence>
<keyword evidence="2" id="KW-1185">Reference proteome</keyword>
<dbReference type="Proteomes" id="UP000004478">
    <property type="component" value="Unassembled WGS sequence"/>
</dbReference>
<dbReference type="EMBL" id="AMGM01000001">
    <property type="protein sequence ID" value="EKB51224.1"/>
    <property type="molecule type" value="Genomic_DNA"/>
</dbReference>
<dbReference type="RefSeq" id="WP_009183073.1">
    <property type="nucleotide sequence ID" value="NZ_AMGM01000001.1"/>
</dbReference>
<protein>
    <submittedName>
        <fullName evidence="1">Uncharacterized protein</fullName>
    </submittedName>
</protein>
<comment type="caution">
    <text evidence="1">The sequence shown here is derived from an EMBL/GenBank/DDBJ whole genome shotgun (WGS) entry which is preliminary data.</text>
</comment>
<proteinExistence type="predicted"/>
<name>K1M4U7_CECL9</name>
<reference evidence="1 2" key="1">
    <citation type="journal article" date="2012" name="J. Bacteriol.">
        <title>Draft Genome Sequence of Cecembia lonarensis Strain LW9T, Isolated from Lonar Lake, a Haloalkaline Lake in India.</title>
        <authorList>
            <person name="Shivaji S."/>
            <person name="Ara S."/>
            <person name="Singh A."/>
            <person name="Pinnaka A.K."/>
        </authorList>
    </citation>
    <scope>NUCLEOTIDE SEQUENCE [LARGE SCALE GENOMIC DNA]</scope>
    <source>
        <strain evidence="1 2">LW9</strain>
    </source>
</reference>
<gene>
    <name evidence="1" type="ORF">B879_00017</name>
</gene>
<organism evidence="1 2">
    <name type="scientific">Cecembia lonarensis (strain CCUG 58316 / KCTC 22772 / LW9)</name>
    <dbReference type="NCBI Taxonomy" id="1225176"/>
    <lineage>
        <taxon>Bacteria</taxon>
        <taxon>Pseudomonadati</taxon>
        <taxon>Bacteroidota</taxon>
        <taxon>Cytophagia</taxon>
        <taxon>Cytophagales</taxon>
        <taxon>Cyclobacteriaceae</taxon>
        <taxon>Cecembia</taxon>
    </lineage>
</organism>
<accession>K1M4U7</accession>
<evidence type="ECO:0000313" key="2">
    <source>
        <dbReference type="Proteomes" id="UP000004478"/>
    </source>
</evidence>